<protein>
    <recommendedName>
        <fullName evidence="9">Cytosolic endo-beta-N-acetylglucosaminidase</fullName>
        <ecNumber evidence="3">3.2.1.96</ecNumber>
    </recommendedName>
</protein>
<evidence type="ECO:0000256" key="8">
    <source>
        <dbReference type="ARBA" id="ARBA00054935"/>
    </source>
</evidence>
<evidence type="ECO:0000256" key="4">
    <source>
        <dbReference type="ARBA" id="ARBA00022490"/>
    </source>
</evidence>
<name>A0A5N5TDW6_9CRUS</name>
<dbReference type="Pfam" id="PF03644">
    <property type="entry name" value="Glyco_hydro_85"/>
    <property type="match status" value="1"/>
</dbReference>
<dbReference type="PANTHER" id="PTHR13246">
    <property type="entry name" value="ENDO BETA N-ACETYLGLUCOSAMINIDASE"/>
    <property type="match status" value="1"/>
</dbReference>
<dbReference type="EC" id="3.2.1.96" evidence="3"/>
<sequence>MEILPLSSLDALLSWNGPGNLKNFLKGLPPLHPRSPPTSLLDQCSGKKFKTLVCHDMCNGYKDDKYCFRTSNSHAYKFCHWNAIDTFVYFSHHFVTIPPCGWVSAGHIHGVKVLGTLITEWDEGETIWDTILNDPAICELALNNLVEIAQTYRFEGWLLNIENKINPEKLKTLQIKDLLYFASELTQRMRIKNSDSEVIWYDSVTIKGELKWQNELNENNIAFFNSCNSIFLNYTWNEDHLKRSVQVAQSRLTDVYVGVDMYGRNFYKGGGFNTNKAFEVIRKYNLSAALFAQGWTYEVLGAQNFFSNENIMWNSLEPFMQYHGPSSLPLTTSFCQGFGHNMFRNGKVLNDGKWFNLMKQQIQPIWEEVFRSSSNRTSITTNEAYNGGSCLSVWVDELTKIKLLVCQISITNITEFTFAYQCRGTIKYVAFTFSHKVTSECGDDEREVIMVAEKTEEKGEGAQVDDLASTILSPNSKDEKNSWSIRTFLLPVISGCLCDFKLVPQGTWRCFLW</sequence>
<dbReference type="AlphaFoldDB" id="A0A5N5TDW6"/>
<reference evidence="11 12" key="1">
    <citation type="journal article" date="2019" name="PLoS Biol.">
        <title>Sex chromosomes control vertical transmission of feminizing Wolbachia symbionts in an isopod.</title>
        <authorList>
            <person name="Becking T."/>
            <person name="Chebbi M.A."/>
            <person name="Giraud I."/>
            <person name="Moumen B."/>
            <person name="Laverre T."/>
            <person name="Caubet Y."/>
            <person name="Peccoud J."/>
            <person name="Gilbert C."/>
            <person name="Cordaux R."/>
        </authorList>
    </citation>
    <scope>NUCLEOTIDE SEQUENCE [LARGE SCALE GENOMIC DNA]</scope>
    <source>
        <strain evidence="11">ANa2</strain>
        <tissue evidence="11">Whole body excluding digestive tract and cuticle</tissue>
    </source>
</reference>
<dbReference type="GO" id="GO:0033925">
    <property type="term" value="F:mannosyl-glycoprotein endo-beta-N-acetylglucosaminidase activity"/>
    <property type="evidence" value="ECO:0007669"/>
    <property type="project" value="UniProtKB-EC"/>
</dbReference>
<organism evidence="11 12">
    <name type="scientific">Armadillidium nasatum</name>
    <dbReference type="NCBI Taxonomy" id="96803"/>
    <lineage>
        <taxon>Eukaryota</taxon>
        <taxon>Metazoa</taxon>
        <taxon>Ecdysozoa</taxon>
        <taxon>Arthropoda</taxon>
        <taxon>Crustacea</taxon>
        <taxon>Multicrustacea</taxon>
        <taxon>Malacostraca</taxon>
        <taxon>Eumalacostraca</taxon>
        <taxon>Peracarida</taxon>
        <taxon>Isopoda</taxon>
        <taxon>Oniscidea</taxon>
        <taxon>Crinocheta</taxon>
        <taxon>Armadillidiidae</taxon>
        <taxon>Armadillidium</taxon>
    </lineage>
</organism>
<evidence type="ECO:0000259" key="10">
    <source>
        <dbReference type="Pfam" id="PF03644"/>
    </source>
</evidence>
<gene>
    <name evidence="11" type="primary">Engase_1</name>
    <name evidence="11" type="ORF">Anas_11773</name>
</gene>
<comment type="caution">
    <text evidence="11">The sequence shown here is derived from an EMBL/GenBank/DDBJ whole genome shotgun (WGS) entry which is preliminary data.</text>
</comment>
<evidence type="ECO:0000256" key="9">
    <source>
        <dbReference type="ARBA" id="ARBA00072457"/>
    </source>
</evidence>
<dbReference type="Gene3D" id="2.60.120.260">
    <property type="entry name" value="Galactose-binding domain-like"/>
    <property type="match status" value="1"/>
</dbReference>
<evidence type="ECO:0000256" key="6">
    <source>
        <dbReference type="ARBA" id="ARBA00023295"/>
    </source>
</evidence>
<dbReference type="PANTHER" id="PTHR13246:SF1">
    <property type="entry name" value="CYTOSOLIC ENDO-BETA-N-ACETYLGLUCOSAMINIDASE"/>
    <property type="match status" value="1"/>
</dbReference>
<dbReference type="GO" id="GO:0005829">
    <property type="term" value="C:cytosol"/>
    <property type="evidence" value="ECO:0007669"/>
    <property type="project" value="UniProtKB-SubCell"/>
</dbReference>
<evidence type="ECO:0000313" key="12">
    <source>
        <dbReference type="Proteomes" id="UP000326759"/>
    </source>
</evidence>
<dbReference type="CDD" id="cd06547">
    <property type="entry name" value="GH85_ENGase"/>
    <property type="match status" value="1"/>
</dbReference>
<dbReference type="InterPro" id="IPR032979">
    <property type="entry name" value="ENGase"/>
</dbReference>
<comment type="function">
    <text evidence="8">Endoglycosidase that releases N-glycans from glycoproteins by cleaving the beta-1,4-glycosidic bond in the N,N'-diacetylchitobiose core. Involved in the processing of free oligosaccharides in the cytosol.</text>
</comment>
<dbReference type="Proteomes" id="UP000326759">
    <property type="component" value="Unassembled WGS sequence"/>
</dbReference>
<evidence type="ECO:0000256" key="5">
    <source>
        <dbReference type="ARBA" id="ARBA00022801"/>
    </source>
</evidence>
<evidence type="ECO:0000313" key="11">
    <source>
        <dbReference type="EMBL" id="KAB7504843.1"/>
    </source>
</evidence>
<evidence type="ECO:0000256" key="2">
    <source>
        <dbReference type="ARBA" id="ARBA00007849"/>
    </source>
</evidence>
<comment type="subcellular location">
    <subcellularLocation>
        <location evidence="1">Cytoplasm</location>
        <location evidence="1">Cytosol</location>
    </subcellularLocation>
</comment>
<comment type="catalytic activity">
    <reaction evidence="7">
        <text>an N(4)-(oligosaccharide-(1-&gt;3)-[oligosaccharide-(1-&gt;6)]-beta-D-Man-(1-&gt;4)-beta-D-GlcNAc-(1-&gt;4)-alpha-D-GlcNAc)-L-asparaginyl-[protein] + H2O = an oligosaccharide-(1-&gt;3)-[oligosaccharide-(1-&gt;6)]-beta-D-Man-(1-&gt;4)-D-GlcNAc + N(4)-(N-acetyl-beta-D-glucosaminyl)-L-asparaginyl-[protein]</text>
        <dbReference type="Rhea" id="RHEA:73067"/>
        <dbReference type="Rhea" id="RHEA-COMP:12603"/>
        <dbReference type="Rhea" id="RHEA-COMP:18176"/>
        <dbReference type="ChEBI" id="CHEBI:15377"/>
        <dbReference type="ChEBI" id="CHEBI:132248"/>
        <dbReference type="ChEBI" id="CHEBI:192714"/>
        <dbReference type="ChEBI" id="CHEBI:192715"/>
        <dbReference type="EC" id="3.2.1.96"/>
    </reaction>
</comment>
<feature type="domain" description="Cytosolic endo-beta-N-acetylglucosaminidase TIM barrel" evidence="10">
    <location>
        <begin position="62"/>
        <end position="341"/>
    </location>
</feature>
<evidence type="ECO:0000256" key="3">
    <source>
        <dbReference type="ARBA" id="ARBA00012566"/>
    </source>
</evidence>
<dbReference type="EMBL" id="SEYY01002212">
    <property type="protein sequence ID" value="KAB7504843.1"/>
    <property type="molecule type" value="Genomic_DNA"/>
</dbReference>
<keyword evidence="5" id="KW-0378">Hydrolase</keyword>
<proteinExistence type="inferred from homology"/>
<dbReference type="FunFam" id="3.20.20.80:FF:000043">
    <property type="entry name" value="cytosolic endo-beta-N-acetylglucosaminidase"/>
    <property type="match status" value="1"/>
</dbReference>
<dbReference type="InterPro" id="IPR005201">
    <property type="entry name" value="TIM_ENGase"/>
</dbReference>
<evidence type="ECO:0000256" key="1">
    <source>
        <dbReference type="ARBA" id="ARBA00004514"/>
    </source>
</evidence>
<dbReference type="Gene3D" id="3.20.20.80">
    <property type="entry name" value="Glycosidases"/>
    <property type="match status" value="1"/>
</dbReference>
<evidence type="ECO:0000256" key="7">
    <source>
        <dbReference type="ARBA" id="ARBA00034414"/>
    </source>
</evidence>
<comment type="similarity">
    <text evidence="2">Belongs to the glycosyl hydrolase 85 family.</text>
</comment>
<accession>A0A5N5TDW6</accession>
<dbReference type="OrthoDB" id="284473at2759"/>
<keyword evidence="12" id="KW-1185">Reference proteome</keyword>
<keyword evidence="6" id="KW-0326">Glycosidase</keyword>
<keyword evidence="4" id="KW-0963">Cytoplasm</keyword>